<reference evidence="1 2" key="1">
    <citation type="journal article" date="2021" name="Plant Biotechnol. J.">
        <title>Multi-omics assisted identification of the key and species-specific regulatory components of drought-tolerant mechanisms in Gossypium stocksii.</title>
        <authorList>
            <person name="Yu D."/>
            <person name="Ke L."/>
            <person name="Zhang D."/>
            <person name="Wu Y."/>
            <person name="Sun Y."/>
            <person name="Mei J."/>
            <person name="Sun J."/>
            <person name="Sun Y."/>
        </authorList>
    </citation>
    <scope>NUCLEOTIDE SEQUENCE [LARGE SCALE GENOMIC DNA]</scope>
    <source>
        <strain evidence="2">cv. E1</strain>
        <tissue evidence="1">Leaf</tissue>
    </source>
</reference>
<sequence length="67" mass="7680">WSTTIPPTMTTRASTASNLEGFNQRMVEHLTASFELKSHIIALLLSKFKDIQQIRDRETTLYNELLA</sequence>
<evidence type="ECO:0000313" key="1">
    <source>
        <dbReference type="EMBL" id="KAH1107063.1"/>
    </source>
</evidence>
<accession>A0A9D3W2E4</accession>
<comment type="caution">
    <text evidence="1">The sequence shown here is derived from an EMBL/GenBank/DDBJ whole genome shotgun (WGS) entry which is preliminary data.</text>
</comment>
<dbReference type="EMBL" id="JAIQCV010000004">
    <property type="protein sequence ID" value="KAH1107063.1"/>
    <property type="molecule type" value="Genomic_DNA"/>
</dbReference>
<dbReference type="AlphaFoldDB" id="A0A9D3W2E4"/>
<proteinExistence type="predicted"/>
<evidence type="ECO:0000313" key="2">
    <source>
        <dbReference type="Proteomes" id="UP000828251"/>
    </source>
</evidence>
<organism evidence="1 2">
    <name type="scientific">Gossypium stocksii</name>
    <dbReference type="NCBI Taxonomy" id="47602"/>
    <lineage>
        <taxon>Eukaryota</taxon>
        <taxon>Viridiplantae</taxon>
        <taxon>Streptophyta</taxon>
        <taxon>Embryophyta</taxon>
        <taxon>Tracheophyta</taxon>
        <taxon>Spermatophyta</taxon>
        <taxon>Magnoliopsida</taxon>
        <taxon>eudicotyledons</taxon>
        <taxon>Gunneridae</taxon>
        <taxon>Pentapetalae</taxon>
        <taxon>rosids</taxon>
        <taxon>malvids</taxon>
        <taxon>Malvales</taxon>
        <taxon>Malvaceae</taxon>
        <taxon>Malvoideae</taxon>
        <taxon>Gossypium</taxon>
    </lineage>
</organism>
<name>A0A9D3W2E4_9ROSI</name>
<feature type="non-terminal residue" evidence="1">
    <location>
        <position position="1"/>
    </location>
</feature>
<gene>
    <name evidence="1" type="ORF">J1N35_010831</name>
</gene>
<dbReference type="Proteomes" id="UP000828251">
    <property type="component" value="Unassembled WGS sequence"/>
</dbReference>
<protein>
    <submittedName>
        <fullName evidence="1">Uncharacterized protein</fullName>
    </submittedName>
</protein>
<keyword evidence="2" id="KW-1185">Reference proteome</keyword>